<sequence>MALANVEAQDTVQFTQPEALETFHQLTEDEQTIFGADFCEQTCGFDDTEIEIEEADDLLYSFVERLKTYVTPFEFKFMKFDADCDTLLDEFMTIQEIVSTLKSEIVSSQLSFAKQMVDSMAKAVERLRSNYDPESAADGVLCKLSEIGVSAFALHNSYGFLDMTIPDHIDRVTRLWHELALWKLVFKDLKTVTVDDILAFEENSANAESLVRKLLAQLRTVDELSEILNDEYYALLFLKYVFVEP</sequence>
<comment type="caution">
    <text evidence="1">The sequence shown here is derived from an EMBL/GenBank/DDBJ whole genome shotgun (WGS) entry which is preliminary data.</text>
</comment>
<evidence type="ECO:0000313" key="2">
    <source>
        <dbReference type="Proteomes" id="UP000649328"/>
    </source>
</evidence>
<dbReference type="OrthoDB" id="10442816at2759"/>
<name>A0A8H7GPI5_9ASCO</name>
<keyword evidence="2" id="KW-1185">Reference proteome</keyword>
<gene>
    <name evidence="1" type="ORF">HF325_005146</name>
</gene>
<proteinExistence type="predicted"/>
<evidence type="ECO:0000313" key="1">
    <source>
        <dbReference type="EMBL" id="KAF8000217.1"/>
    </source>
</evidence>
<protein>
    <submittedName>
        <fullName evidence="1">Uncharacterized protein</fullName>
    </submittedName>
</protein>
<organism evidence="1 2">
    <name type="scientific">Metschnikowia pulcherrima</name>
    <dbReference type="NCBI Taxonomy" id="27326"/>
    <lineage>
        <taxon>Eukaryota</taxon>
        <taxon>Fungi</taxon>
        <taxon>Dikarya</taxon>
        <taxon>Ascomycota</taxon>
        <taxon>Saccharomycotina</taxon>
        <taxon>Pichiomycetes</taxon>
        <taxon>Metschnikowiaceae</taxon>
        <taxon>Metschnikowia</taxon>
    </lineage>
</organism>
<dbReference type="AlphaFoldDB" id="A0A8H7GPI5"/>
<dbReference type="Proteomes" id="UP000649328">
    <property type="component" value="Unassembled WGS sequence"/>
</dbReference>
<reference evidence="1" key="1">
    <citation type="submission" date="2020-10" db="EMBL/GenBank/DDBJ databases">
        <title>The Whole-Genome Sequence of Metschnikowia persimmonesis, a Novel Endophytic Yeast Species Isolated from Medicinal Plant Diospyros kaki Thumb.</title>
        <authorList>
            <person name="Rahmat E."/>
            <person name="Kang Y."/>
        </authorList>
    </citation>
    <scope>NUCLEOTIDE SEQUENCE</scope>
    <source>
        <strain evidence="1">KIOM G15050</strain>
    </source>
</reference>
<dbReference type="EMBL" id="JACBPP010000007">
    <property type="protein sequence ID" value="KAF8000217.1"/>
    <property type="molecule type" value="Genomic_DNA"/>
</dbReference>
<accession>A0A8H7GPI5</accession>